<accession>A0AB39UU53</accession>
<dbReference type="EMBL" id="CP154858">
    <property type="protein sequence ID" value="XDT71797.1"/>
    <property type="molecule type" value="Genomic_DNA"/>
</dbReference>
<dbReference type="Gene3D" id="3.40.50.300">
    <property type="entry name" value="P-loop containing nucleotide triphosphate hydrolases"/>
    <property type="match status" value="1"/>
</dbReference>
<evidence type="ECO:0000313" key="5">
    <source>
        <dbReference type="EMBL" id="XDT71797.1"/>
    </source>
</evidence>
<dbReference type="Pfam" id="PF01078">
    <property type="entry name" value="Mg_chelatase"/>
    <property type="match status" value="1"/>
</dbReference>
<dbReference type="InterPro" id="IPR027417">
    <property type="entry name" value="P-loop_NTPase"/>
</dbReference>
<dbReference type="SMART" id="SM00382">
    <property type="entry name" value="AAA"/>
    <property type="match status" value="1"/>
</dbReference>
<protein>
    <submittedName>
        <fullName evidence="5">YifB family Mg chelatase-like AAA ATPase</fullName>
    </submittedName>
</protein>
<evidence type="ECO:0000259" key="4">
    <source>
        <dbReference type="SMART" id="SM00382"/>
    </source>
</evidence>
<dbReference type="InterPro" id="IPR003593">
    <property type="entry name" value="AAA+_ATPase"/>
</dbReference>
<name>A0AB39UU53_9GAMM</name>
<dbReference type="GO" id="GO:0005524">
    <property type="term" value="F:ATP binding"/>
    <property type="evidence" value="ECO:0007669"/>
    <property type="project" value="UniProtKB-KW"/>
</dbReference>
<evidence type="ECO:0000256" key="1">
    <source>
        <dbReference type="ARBA" id="ARBA00006354"/>
    </source>
</evidence>
<evidence type="ECO:0000256" key="3">
    <source>
        <dbReference type="ARBA" id="ARBA00022840"/>
    </source>
</evidence>
<dbReference type="InterPro" id="IPR025158">
    <property type="entry name" value="Mg_chelat-rel_C"/>
</dbReference>
<organism evidence="5">
    <name type="scientific">Thermohahella caldifontis</name>
    <dbReference type="NCBI Taxonomy" id="3142973"/>
    <lineage>
        <taxon>Bacteria</taxon>
        <taxon>Pseudomonadati</taxon>
        <taxon>Pseudomonadota</taxon>
        <taxon>Gammaproteobacteria</taxon>
        <taxon>Oceanospirillales</taxon>
        <taxon>Hahellaceae</taxon>
        <taxon>Thermohahella</taxon>
    </lineage>
</organism>
<dbReference type="GO" id="GO:0003677">
    <property type="term" value="F:DNA binding"/>
    <property type="evidence" value="ECO:0007669"/>
    <property type="project" value="InterPro"/>
</dbReference>
<dbReference type="InterPro" id="IPR004482">
    <property type="entry name" value="Mg_chelat-rel"/>
</dbReference>
<feature type="domain" description="AAA+ ATPase" evidence="4">
    <location>
        <begin position="211"/>
        <end position="393"/>
    </location>
</feature>
<dbReference type="PANTHER" id="PTHR32039">
    <property type="entry name" value="MAGNESIUM-CHELATASE SUBUNIT CHLI"/>
    <property type="match status" value="1"/>
</dbReference>
<dbReference type="Gene3D" id="3.30.230.10">
    <property type="match status" value="1"/>
</dbReference>
<dbReference type="RefSeq" id="WP_369600821.1">
    <property type="nucleotide sequence ID" value="NZ_CP154858.1"/>
</dbReference>
<comment type="similarity">
    <text evidence="1">Belongs to the Mg-chelatase subunits D/I family. ComM subfamily.</text>
</comment>
<dbReference type="PRINTS" id="PR01657">
    <property type="entry name" value="MCMFAMILY"/>
</dbReference>
<dbReference type="SUPFAM" id="SSF52540">
    <property type="entry name" value="P-loop containing nucleoside triphosphate hydrolases"/>
    <property type="match status" value="1"/>
</dbReference>
<dbReference type="Pfam" id="PF13335">
    <property type="entry name" value="Mg_chelatase_C"/>
    <property type="match status" value="1"/>
</dbReference>
<dbReference type="InterPro" id="IPR014721">
    <property type="entry name" value="Ribsml_uS5_D2-typ_fold_subgr"/>
</dbReference>
<dbReference type="InterPro" id="IPR000523">
    <property type="entry name" value="Mg_chelatse_chII-like_cat_dom"/>
</dbReference>
<dbReference type="AlphaFoldDB" id="A0AB39UU53"/>
<dbReference type="Pfam" id="PF13541">
    <property type="entry name" value="ChlI"/>
    <property type="match status" value="1"/>
</dbReference>
<dbReference type="NCBIfam" id="TIGR00368">
    <property type="entry name" value="YifB family Mg chelatase-like AAA ATPase"/>
    <property type="match status" value="1"/>
</dbReference>
<dbReference type="InterPro" id="IPR045006">
    <property type="entry name" value="CHLI-like"/>
</dbReference>
<dbReference type="InterPro" id="IPR001208">
    <property type="entry name" value="MCM_dom"/>
</dbReference>
<dbReference type="NCBIfam" id="NF007365">
    <property type="entry name" value="PRK09862.1"/>
    <property type="match status" value="1"/>
</dbReference>
<gene>
    <name evidence="5" type="ORF">AAIA72_13445</name>
</gene>
<dbReference type="SUPFAM" id="SSF54211">
    <property type="entry name" value="Ribosomal protein S5 domain 2-like"/>
    <property type="match status" value="1"/>
</dbReference>
<dbReference type="InterPro" id="IPR020568">
    <property type="entry name" value="Ribosomal_Su5_D2-typ_SF"/>
</dbReference>
<reference evidence="5" key="1">
    <citation type="submission" date="2024-05" db="EMBL/GenBank/DDBJ databases">
        <title>Genome sequencing of novel strain.</title>
        <authorList>
            <person name="Ganbat D."/>
            <person name="Ganbat S."/>
            <person name="Lee S.-J."/>
        </authorList>
    </citation>
    <scope>NUCLEOTIDE SEQUENCE</scope>
    <source>
        <strain evidence="5">SMD15-11</strain>
    </source>
</reference>
<keyword evidence="3" id="KW-0067">ATP-binding</keyword>
<keyword evidence="2" id="KW-0547">Nucleotide-binding</keyword>
<dbReference type="KEGG" id="tcd:AAIA72_13445"/>
<dbReference type="PANTHER" id="PTHR32039:SF7">
    <property type="entry name" value="COMPETENCE PROTEIN COMM"/>
    <property type="match status" value="1"/>
</dbReference>
<proteinExistence type="inferred from homology"/>
<evidence type="ECO:0000256" key="2">
    <source>
        <dbReference type="ARBA" id="ARBA00022741"/>
    </source>
</evidence>
<sequence>MSLAILYSRATQGMRAPLVAVETHLANGLPAFNIVGMPETAVRESKDRVRSAIQNAGFEFPARRITVNLAPADLPKEGGRYDLAIALGILAASGQISADGLRTYEVYGELALGGQVRPVRGLLPSALQCHRVGRRMLLPVRSLSEVALVRELEAYPVTDLRQAVEHLGGAVTLEPAEMIRPQQLRTGQVPDLADVRGQYQARRALEVAAAGGHHLLFFGPPGTGKTMLASRLPGILPPLTEDEALEAAAIASIAGLDVRPDTFLQRRFRAPHHTATPAALVGGGSPPRPGEISLAHRGVLFLDELPEFDRKVLEVLREPLESGEIVITRARHQARFPAQFQLVAAMNPCPCGYAGHPDRACECTPQRIEQYRQKLSGPLLDRIDMHVEVPAVPAAALQDDTPMEDSAAVRERVMAARQRQLVRQGYPNQWLEGRWLDTYCKPDNAAQRVLLLSMEKLGLSARAYHRILRVARTVADLAGSATIRDTHVLEAISLRALDRPVQGREVHSG</sequence>